<dbReference type="InterPro" id="IPR017441">
    <property type="entry name" value="Protein_kinase_ATP_BS"/>
</dbReference>
<dbReference type="GO" id="GO:0016301">
    <property type="term" value="F:kinase activity"/>
    <property type="evidence" value="ECO:0007669"/>
    <property type="project" value="UniProtKB-KW"/>
</dbReference>
<dbReference type="PROSITE" id="PS00108">
    <property type="entry name" value="PROTEIN_KINASE_ST"/>
    <property type="match status" value="1"/>
</dbReference>
<dbReference type="PANTHER" id="PTHR43289:SF6">
    <property type="entry name" value="SERINE_THREONINE-PROTEIN KINASE NEKL-3"/>
    <property type="match status" value="1"/>
</dbReference>
<evidence type="ECO:0000259" key="10">
    <source>
        <dbReference type="PROSITE" id="PS50011"/>
    </source>
</evidence>
<feature type="transmembrane region" description="Helical" evidence="9">
    <location>
        <begin position="454"/>
        <end position="474"/>
    </location>
</feature>
<evidence type="ECO:0000313" key="12">
    <source>
        <dbReference type="Proteomes" id="UP001621418"/>
    </source>
</evidence>
<dbReference type="PROSITE" id="PS00107">
    <property type="entry name" value="PROTEIN_KINASE_ATP"/>
    <property type="match status" value="1"/>
</dbReference>
<dbReference type="PANTHER" id="PTHR43289">
    <property type="entry name" value="MITOGEN-ACTIVATED PROTEIN KINASE KINASE KINASE 20-RELATED"/>
    <property type="match status" value="1"/>
</dbReference>
<evidence type="ECO:0000256" key="9">
    <source>
        <dbReference type="SAM" id="Phobius"/>
    </source>
</evidence>
<keyword evidence="2" id="KW-0723">Serine/threonine-protein kinase</keyword>
<sequence length="630" mass="66128">MAGGAMAGSMFGRYEIRRLLGVGGMGEVYEAYDTSKNRVVALKMLNRELATDPTFVQRFRRESHAMASVQEPHVIPVHDWGEVDGVLYIDMRLVKGVDLKERLQQYGRLTPVEAVQVVEQIAFALDAAHEIGLVHRDVKPGNILLTGNLFAYLVDFGIAHSATDPQLTSAGSAVGSMAYMAPERFESVPMSPSVDTYALTCVLYECLVGRVPYPVNSLAGAIGSHQMAPAPRPSAADSTLATFDPVVERGMAKRPDQRYATPVELARAARAALIQAERSTPATVSGPRIEITGPQTPPNRSDDLPSPPTTRGSAVVPADSQPPPTRDSAAFSRDAHSPPTRASGALSPDSRSPATRDSAALSRDSQSPPTIRGSVAHPGEPNATRRVTGPQSAGPQPTRRVTGPQPAGAYRAAGHEPTVLRASPSVGGPGQGSGYTHPSAPIPIPPQRNSATPILAGALGSLIVLAAVGIGVWFMMNADDRRNVAVPPPPASGVVDPTVIETGSQTGYTTAPATTTVPPLQSSVSGADGQGFLTAGPRCNDNDAAMSIARTTRSRVVICHTGDQRYYYKGLRASDGAGIELDDPVPNGDGAYTVTNPTDGTQYQLNASGLTIIKAGSVLASEPVIEFAHR</sequence>
<gene>
    <name evidence="11" type="ORF">OG308_00435</name>
</gene>
<evidence type="ECO:0000313" key="11">
    <source>
        <dbReference type="EMBL" id="WTY36413.1"/>
    </source>
</evidence>
<dbReference type="InterPro" id="IPR008271">
    <property type="entry name" value="Ser/Thr_kinase_AS"/>
</dbReference>
<dbReference type="SMART" id="SM00220">
    <property type="entry name" value="S_TKc"/>
    <property type="match status" value="1"/>
</dbReference>
<dbReference type="EC" id="2.7.11.1" evidence="1"/>
<keyword evidence="12" id="KW-1185">Reference proteome</keyword>
<dbReference type="Gene3D" id="3.30.200.20">
    <property type="entry name" value="Phosphorylase Kinase, domain 1"/>
    <property type="match status" value="1"/>
</dbReference>
<feature type="binding site" evidence="7">
    <location>
        <position position="43"/>
    </location>
    <ligand>
        <name>ATP</name>
        <dbReference type="ChEBI" id="CHEBI:30616"/>
    </ligand>
</feature>
<proteinExistence type="predicted"/>
<accession>A0ABZ1N8Y8</accession>
<reference evidence="11 12" key="1">
    <citation type="submission" date="2022-10" db="EMBL/GenBank/DDBJ databases">
        <title>The complete genomes of actinobacterial strains from the NBC collection.</title>
        <authorList>
            <person name="Joergensen T.S."/>
            <person name="Alvarez Arevalo M."/>
            <person name="Sterndorff E.B."/>
            <person name="Faurdal D."/>
            <person name="Vuksanovic O."/>
            <person name="Mourched A.-S."/>
            <person name="Charusanti P."/>
            <person name="Shaw S."/>
            <person name="Blin K."/>
            <person name="Weber T."/>
        </authorList>
    </citation>
    <scope>NUCLEOTIDE SEQUENCE [LARGE SCALE GENOMIC DNA]</scope>
    <source>
        <strain evidence="11 12">NBC_01413</strain>
    </source>
</reference>
<keyword evidence="9" id="KW-0472">Membrane</keyword>
<keyword evidence="6 7" id="KW-0067">ATP-binding</keyword>
<dbReference type="RefSeq" id="WP_405148570.1">
    <property type="nucleotide sequence ID" value="NZ_CP109527.1"/>
</dbReference>
<evidence type="ECO:0000256" key="5">
    <source>
        <dbReference type="ARBA" id="ARBA00022777"/>
    </source>
</evidence>
<evidence type="ECO:0000256" key="6">
    <source>
        <dbReference type="ARBA" id="ARBA00022840"/>
    </source>
</evidence>
<dbReference type="InterPro" id="IPR000719">
    <property type="entry name" value="Prot_kinase_dom"/>
</dbReference>
<dbReference type="EMBL" id="CP109527">
    <property type="protein sequence ID" value="WTY36413.1"/>
    <property type="molecule type" value="Genomic_DNA"/>
</dbReference>
<keyword evidence="3" id="KW-0808">Transferase</keyword>
<dbReference type="Proteomes" id="UP001621418">
    <property type="component" value="Chromosome"/>
</dbReference>
<dbReference type="InterPro" id="IPR011009">
    <property type="entry name" value="Kinase-like_dom_sf"/>
</dbReference>
<evidence type="ECO:0000256" key="7">
    <source>
        <dbReference type="PROSITE-ProRule" id="PRU10141"/>
    </source>
</evidence>
<evidence type="ECO:0000256" key="3">
    <source>
        <dbReference type="ARBA" id="ARBA00022679"/>
    </source>
</evidence>
<evidence type="ECO:0000256" key="2">
    <source>
        <dbReference type="ARBA" id="ARBA00022527"/>
    </source>
</evidence>
<organism evidence="11 12">
    <name type="scientific">Nocardia salmonicida</name>
    <dbReference type="NCBI Taxonomy" id="53431"/>
    <lineage>
        <taxon>Bacteria</taxon>
        <taxon>Bacillati</taxon>
        <taxon>Actinomycetota</taxon>
        <taxon>Actinomycetes</taxon>
        <taxon>Mycobacteriales</taxon>
        <taxon>Nocardiaceae</taxon>
        <taxon>Nocardia</taxon>
    </lineage>
</organism>
<protein>
    <recommendedName>
        <fullName evidence="1">non-specific serine/threonine protein kinase</fullName>
        <ecNumber evidence="1">2.7.11.1</ecNumber>
    </recommendedName>
</protein>
<keyword evidence="9" id="KW-1133">Transmembrane helix</keyword>
<keyword evidence="5 11" id="KW-0418">Kinase</keyword>
<dbReference type="PROSITE" id="PS50011">
    <property type="entry name" value="PROTEIN_KINASE_DOM"/>
    <property type="match status" value="1"/>
</dbReference>
<evidence type="ECO:0000256" key="4">
    <source>
        <dbReference type="ARBA" id="ARBA00022741"/>
    </source>
</evidence>
<dbReference type="CDD" id="cd14014">
    <property type="entry name" value="STKc_PknB_like"/>
    <property type="match status" value="1"/>
</dbReference>
<dbReference type="Gene3D" id="1.10.510.10">
    <property type="entry name" value="Transferase(Phosphotransferase) domain 1"/>
    <property type="match status" value="1"/>
</dbReference>
<feature type="region of interest" description="Disordered" evidence="8">
    <location>
        <begin position="277"/>
        <end position="446"/>
    </location>
</feature>
<dbReference type="Pfam" id="PF00069">
    <property type="entry name" value="Pkinase"/>
    <property type="match status" value="1"/>
</dbReference>
<feature type="domain" description="Protein kinase" evidence="10">
    <location>
        <begin position="14"/>
        <end position="273"/>
    </location>
</feature>
<keyword evidence="4 7" id="KW-0547">Nucleotide-binding</keyword>
<dbReference type="SUPFAM" id="SSF56112">
    <property type="entry name" value="Protein kinase-like (PK-like)"/>
    <property type="match status" value="1"/>
</dbReference>
<keyword evidence="9" id="KW-0812">Transmembrane</keyword>
<evidence type="ECO:0000256" key="8">
    <source>
        <dbReference type="SAM" id="MobiDB-lite"/>
    </source>
</evidence>
<evidence type="ECO:0000256" key="1">
    <source>
        <dbReference type="ARBA" id="ARBA00012513"/>
    </source>
</evidence>
<name>A0ABZ1N8Y8_9NOCA</name>